<dbReference type="AlphaFoldDB" id="A0AAD7U199"/>
<feature type="compositionally biased region" description="Low complexity" evidence="1">
    <location>
        <begin position="1"/>
        <end position="16"/>
    </location>
</feature>
<protein>
    <submittedName>
        <fullName evidence="2">Uncharacterized protein</fullName>
    </submittedName>
</protein>
<feature type="compositionally biased region" description="Basic and acidic residues" evidence="1">
    <location>
        <begin position="111"/>
        <end position="122"/>
    </location>
</feature>
<feature type="region of interest" description="Disordered" evidence="1">
    <location>
        <begin position="111"/>
        <end position="137"/>
    </location>
</feature>
<reference evidence="2" key="1">
    <citation type="submission" date="2022-11" db="EMBL/GenBank/DDBJ databases">
        <title>Genome Sequence of Cubamyces cubensis.</title>
        <authorList>
            <person name="Buettner E."/>
        </authorList>
    </citation>
    <scope>NUCLEOTIDE SEQUENCE</scope>
    <source>
        <strain evidence="2">MPL-01</strain>
    </source>
</reference>
<evidence type="ECO:0000313" key="3">
    <source>
        <dbReference type="Proteomes" id="UP001215151"/>
    </source>
</evidence>
<evidence type="ECO:0000313" key="2">
    <source>
        <dbReference type="EMBL" id="KAJ8495712.1"/>
    </source>
</evidence>
<organism evidence="2 3">
    <name type="scientific">Trametes cubensis</name>
    <dbReference type="NCBI Taxonomy" id="1111947"/>
    <lineage>
        <taxon>Eukaryota</taxon>
        <taxon>Fungi</taxon>
        <taxon>Dikarya</taxon>
        <taxon>Basidiomycota</taxon>
        <taxon>Agaricomycotina</taxon>
        <taxon>Agaricomycetes</taxon>
        <taxon>Polyporales</taxon>
        <taxon>Polyporaceae</taxon>
        <taxon>Trametes</taxon>
    </lineage>
</organism>
<name>A0AAD7U199_9APHY</name>
<feature type="region of interest" description="Disordered" evidence="1">
    <location>
        <begin position="1"/>
        <end position="59"/>
    </location>
</feature>
<accession>A0AAD7U199</accession>
<dbReference type="EMBL" id="JAPEVG010000021">
    <property type="protein sequence ID" value="KAJ8495712.1"/>
    <property type="molecule type" value="Genomic_DNA"/>
</dbReference>
<evidence type="ECO:0000256" key="1">
    <source>
        <dbReference type="SAM" id="MobiDB-lite"/>
    </source>
</evidence>
<gene>
    <name evidence="2" type="ORF">ONZ51_g1535</name>
</gene>
<keyword evidence="3" id="KW-1185">Reference proteome</keyword>
<dbReference type="Proteomes" id="UP001215151">
    <property type="component" value="Unassembled WGS sequence"/>
</dbReference>
<comment type="caution">
    <text evidence="2">The sequence shown here is derived from an EMBL/GenBank/DDBJ whole genome shotgun (WGS) entry which is preliminary data.</text>
</comment>
<sequence>MNSPATTSTMSTTSAPLKVHFSAPSRTQSAERRQLWSPPPKPKGKFFTRPSQGQAQPKARAIRRLGDGRRVDMESWMPIPDFRPYEYTLLSLGEAQSRDEIVHHIDFTRTRAAEDRGSDRSPGRTGIEISSEEDKKPTRVKNAKKCKRACGSWTIYGVGEVGRGFGSPDEVSLPGIAQGPQAHTYGDLIRHNLQAIAAHLSIHSSITAEQFSPYRAVLTISIPPGGPGSSLYALRVPPDYPILTNSTFPLTSTDSETPANAVGSIKIYD</sequence>
<proteinExistence type="predicted"/>